<dbReference type="GO" id="GO:0003700">
    <property type="term" value="F:DNA-binding transcription factor activity"/>
    <property type="evidence" value="ECO:0007669"/>
    <property type="project" value="InterPro"/>
</dbReference>
<dbReference type="EMBL" id="AZDJ01000032">
    <property type="protein sequence ID" value="KRK70520.1"/>
    <property type="molecule type" value="Genomic_DNA"/>
</dbReference>
<evidence type="ECO:0000313" key="5">
    <source>
        <dbReference type="EMBL" id="KRK70520.1"/>
    </source>
</evidence>
<dbReference type="Pfam" id="PF00392">
    <property type="entry name" value="GntR"/>
    <property type="match status" value="1"/>
</dbReference>
<evidence type="ECO:0000256" key="2">
    <source>
        <dbReference type="ARBA" id="ARBA00023125"/>
    </source>
</evidence>
<reference evidence="5 6" key="1">
    <citation type="journal article" date="2015" name="Genome Announc.">
        <title>Expanding the biotechnology potential of lactobacilli through comparative genomics of 213 strains and associated genera.</title>
        <authorList>
            <person name="Sun Z."/>
            <person name="Harris H.M."/>
            <person name="McCann A."/>
            <person name="Guo C."/>
            <person name="Argimon S."/>
            <person name="Zhang W."/>
            <person name="Yang X."/>
            <person name="Jeffery I.B."/>
            <person name="Cooney J.C."/>
            <person name="Kagawa T.F."/>
            <person name="Liu W."/>
            <person name="Song Y."/>
            <person name="Salvetti E."/>
            <person name="Wrobel A."/>
            <person name="Rasinkangas P."/>
            <person name="Parkhill J."/>
            <person name="Rea M.C."/>
            <person name="O'Sullivan O."/>
            <person name="Ritari J."/>
            <person name="Douillard F.P."/>
            <person name="Paul Ross R."/>
            <person name="Yang R."/>
            <person name="Briner A.E."/>
            <person name="Felis G.E."/>
            <person name="de Vos W.M."/>
            <person name="Barrangou R."/>
            <person name="Klaenhammer T.R."/>
            <person name="Caufield P.W."/>
            <person name="Cui Y."/>
            <person name="Zhang H."/>
            <person name="O'Toole P.W."/>
        </authorList>
    </citation>
    <scope>NUCLEOTIDE SEQUENCE [LARGE SCALE GENOMIC DNA]</scope>
    <source>
        <strain evidence="5 6">JCM 17158</strain>
    </source>
</reference>
<evidence type="ECO:0000259" key="4">
    <source>
        <dbReference type="PROSITE" id="PS50949"/>
    </source>
</evidence>
<name>A0A0R1JHB8_9LACO</name>
<evidence type="ECO:0000256" key="1">
    <source>
        <dbReference type="ARBA" id="ARBA00023015"/>
    </source>
</evidence>
<dbReference type="InterPro" id="IPR036390">
    <property type="entry name" value="WH_DNA-bd_sf"/>
</dbReference>
<dbReference type="RefSeq" id="WP_054722050.1">
    <property type="nucleotide sequence ID" value="NZ_AZDJ01000032.1"/>
</dbReference>
<protein>
    <recommendedName>
        <fullName evidence="4">HTH gntR-type domain-containing protein</fullName>
    </recommendedName>
</protein>
<dbReference type="OrthoDB" id="362473at2"/>
<dbReference type="STRING" id="1291734.FD02_GL000591"/>
<sequence>MEFNDNLPIYLQIKQVLADRIIRGDLRPGDQLPPVRQLALDLTVNVNTVQRALSTMIQDGIIVTQRGRGNFVTEDATVVSRLTAAVVDSAVASLCTQLTTLGLTDSQIIQAVTQHLAGKDDSND</sequence>
<proteinExistence type="predicted"/>
<dbReference type="Proteomes" id="UP000051804">
    <property type="component" value="Unassembled WGS sequence"/>
</dbReference>
<dbReference type="InterPro" id="IPR000524">
    <property type="entry name" value="Tscrpt_reg_HTH_GntR"/>
</dbReference>
<dbReference type="InterPro" id="IPR036388">
    <property type="entry name" value="WH-like_DNA-bd_sf"/>
</dbReference>
<dbReference type="PANTHER" id="PTHR38445">
    <property type="entry name" value="HTH-TYPE TRANSCRIPTIONAL REPRESSOR YTRA"/>
    <property type="match status" value="1"/>
</dbReference>
<dbReference type="PROSITE" id="PS50949">
    <property type="entry name" value="HTH_GNTR"/>
    <property type="match status" value="1"/>
</dbReference>
<dbReference type="CDD" id="cd07377">
    <property type="entry name" value="WHTH_GntR"/>
    <property type="match status" value="1"/>
</dbReference>
<keyword evidence="6" id="KW-1185">Reference proteome</keyword>
<dbReference type="PATRIC" id="fig|1291734.4.peg.606"/>
<organism evidence="5 6">
    <name type="scientific">Lacticaseibacillus nasuensis JCM 17158</name>
    <dbReference type="NCBI Taxonomy" id="1291734"/>
    <lineage>
        <taxon>Bacteria</taxon>
        <taxon>Bacillati</taxon>
        <taxon>Bacillota</taxon>
        <taxon>Bacilli</taxon>
        <taxon>Lactobacillales</taxon>
        <taxon>Lactobacillaceae</taxon>
        <taxon>Lacticaseibacillus</taxon>
    </lineage>
</organism>
<dbReference type="SUPFAM" id="SSF46785">
    <property type="entry name" value="Winged helix' DNA-binding domain"/>
    <property type="match status" value="1"/>
</dbReference>
<keyword evidence="1" id="KW-0805">Transcription regulation</keyword>
<dbReference type="SMART" id="SM00345">
    <property type="entry name" value="HTH_GNTR"/>
    <property type="match status" value="1"/>
</dbReference>
<feature type="domain" description="HTH gntR-type" evidence="4">
    <location>
        <begin position="7"/>
        <end position="75"/>
    </location>
</feature>
<dbReference type="GO" id="GO:0003677">
    <property type="term" value="F:DNA binding"/>
    <property type="evidence" value="ECO:0007669"/>
    <property type="project" value="UniProtKB-KW"/>
</dbReference>
<comment type="caution">
    <text evidence="5">The sequence shown here is derived from an EMBL/GenBank/DDBJ whole genome shotgun (WGS) entry which is preliminary data.</text>
</comment>
<evidence type="ECO:0000313" key="6">
    <source>
        <dbReference type="Proteomes" id="UP000051804"/>
    </source>
</evidence>
<evidence type="ECO:0000256" key="3">
    <source>
        <dbReference type="ARBA" id="ARBA00023163"/>
    </source>
</evidence>
<keyword evidence="3" id="KW-0804">Transcription</keyword>
<gene>
    <name evidence="5" type="ORF">FD02_GL000591</name>
</gene>
<dbReference type="AlphaFoldDB" id="A0A0R1JHB8"/>
<accession>A0A0R1JHB8</accession>
<keyword evidence="2" id="KW-0238">DNA-binding</keyword>
<dbReference type="PANTHER" id="PTHR38445:SF9">
    <property type="entry name" value="HTH-TYPE TRANSCRIPTIONAL REPRESSOR YTRA"/>
    <property type="match status" value="1"/>
</dbReference>
<dbReference type="Gene3D" id="1.10.10.10">
    <property type="entry name" value="Winged helix-like DNA-binding domain superfamily/Winged helix DNA-binding domain"/>
    <property type="match status" value="1"/>
</dbReference>